<dbReference type="CDD" id="cd00371">
    <property type="entry name" value="HMA"/>
    <property type="match status" value="1"/>
</dbReference>
<dbReference type="RefSeq" id="XP_002786309.1">
    <property type="nucleotide sequence ID" value="XM_002786263.1"/>
</dbReference>
<reference evidence="3 4" key="1">
    <citation type="submission" date="2008-07" db="EMBL/GenBank/DDBJ databases">
        <authorList>
            <person name="El-Sayed N."/>
            <person name="Caler E."/>
            <person name="Inman J."/>
            <person name="Amedeo P."/>
            <person name="Hass B."/>
            <person name="Wortman J."/>
        </authorList>
    </citation>
    <scope>NUCLEOTIDE SEQUENCE [LARGE SCALE GENOMIC DNA]</scope>
    <source>
        <strain evidence="4">ATCC 50983 / TXsc</strain>
    </source>
</reference>
<feature type="domain" description="HMA" evidence="2">
    <location>
        <begin position="3"/>
        <end position="68"/>
    </location>
</feature>
<dbReference type="Proteomes" id="UP000007800">
    <property type="component" value="Unassembled WGS sequence"/>
</dbReference>
<accession>C5KBN5</accession>
<dbReference type="OrthoDB" id="689350at2759"/>
<evidence type="ECO:0000313" key="4">
    <source>
        <dbReference type="Proteomes" id="UP000007800"/>
    </source>
</evidence>
<dbReference type="GO" id="GO:0046872">
    <property type="term" value="F:metal ion binding"/>
    <property type="evidence" value="ECO:0007669"/>
    <property type="project" value="InterPro"/>
</dbReference>
<dbReference type="InterPro" id="IPR006121">
    <property type="entry name" value="HMA_dom"/>
</dbReference>
<dbReference type="EMBL" id="GG671893">
    <property type="protein sequence ID" value="EER18105.1"/>
    <property type="molecule type" value="Genomic_DNA"/>
</dbReference>
<name>C5KBN5_PERM5</name>
<dbReference type="Pfam" id="PF00403">
    <property type="entry name" value="HMA"/>
    <property type="match status" value="1"/>
</dbReference>
<dbReference type="SUPFAM" id="SSF55008">
    <property type="entry name" value="HMA, heavy metal-associated domain"/>
    <property type="match status" value="1"/>
</dbReference>
<dbReference type="AlphaFoldDB" id="C5KBN5"/>
<feature type="region of interest" description="Disordered" evidence="1">
    <location>
        <begin position="582"/>
        <end position="663"/>
    </location>
</feature>
<dbReference type="InterPro" id="IPR036163">
    <property type="entry name" value="HMA_dom_sf"/>
</dbReference>
<keyword evidence="4" id="KW-1185">Reference proteome</keyword>
<gene>
    <name evidence="3" type="ORF">Pmar_PMAR028379</name>
</gene>
<dbReference type="Gene3D" id="3.30.70.100">
    <property type="match status" value="1"/>
</dbReference>
<proteinExistence type="predicted"/>
<evidence type="ECO:0000313" key="3">
    <source>
        <dbReference type="EMBL" id="EER18105.1"/>
    </source>
</evidence>
<organism evidence="4">
    <name type="scientific">Perkinsus marinus (strain ATCC 50983 / TXsc)</name>
    <dbReference type="NCBI Taxonomy" id="423536"/>
    <lineage>
        <taxon>Eukaryota</taxon>
        <taxon>Sar</taxon>
        <taxon>Alveolata</taxon>
        <taxon>Perkinsozoa</taxon>
        <taxon>Perkinsea</taxon>
        <taxon>Perkinsida</taxon>
        <taxon>Perkinsidae</taxon>
        <taxon>Perkinsus</taxon>
    </lineage>
</organism>
<evidence type="ECO:0000256" key="1">
    <source>
        <dbReference type="SAM" id="MobiDB-lite"/>
    </source>
</evidence>
<dbReference type="GeneID" id="9048577"/>
<dbReference type="PROSITE" id="PS50846">
    <property type="entry name" value="HMA_2"/>
    <property type="match status" value="1"/>
</dbReference>
<dbReference type="InParanoid" id="C5KBN5"/>
<evidence type="ECO:0000259" key="2">
    <source>
        <dbReference type="PROSITE" id="PS50846"/>
    </source>
</evidence>
<protein>
    <recommendedName>
        <fullName evidence="2">HMA domain-containing protein</fullName>
    </recommendedName>
</protein>
<sequence length="819" mass="91404">MSNKITEIRAGMTCSGCSGAITRILSKTNGVESIECDVDKKQVLVHHSDAVTADQLVEKLKNWLWYMSVCAGSTTLPWPAKSHTLPPTAEAWLGMDTLQKEFKRQIEGVWSTIGLSDEERNKRMSTLGEYFREVYGNVVKKEKECLDALERSVEDMRKEITVYVKIRNVNVVIYKKPIEWFASMVRNRARCVSFIIDLEVSYLSPYHWSSRKRSVSRTEVEAMGEMHKETMEFAEERLALVHETVEELQQLVEEAFGGEWPLIVKREGEEKLKCDPCVPEGLADSHASLSAALVDMEAAGAPELRCLKDVATCKVVRVEFKSYVEELLKYCNEAADARTEEAARVYRKIRRLLRELEVSGGEVGLPGEEDDITLDSEGLGKLHAILASLIETRHDRLLELIDSKRTQIREAVEEMRMSRVERKSLRLDALMTLEIGGLTNEEVELHGTVCELLTELPMVQQKLRNRLRDFEETFEIPLLMNGSTSEELERVGRGGALDYAVSVAVELAISRGQFPTSSEAHKESRRIIDEARVGEFDDAEIENEAPPESFLRLETTPLSSRSPDSQGQWGEILSPSKVITPLYGGHSNTGPTPGGPGISLLDASSLGDFSSPTVEEMKSSSRRTYTASDFREDSGSSEDVTFHSPMDYSRSPGLQQQGGPARLSLREQRERLKASKSTRGLDEAATVLSRLIPQAEGNIGPTTPEMEMQAAAVERRSRIKPTILPGMDRPRRRKAGVRTFVEDKLLCNETVRRFLPKGVRKEAWQSYYDHVQDEDADLSVAPTTAPELAPATGSISIDSTANSAMEEDEAAAVASNRKV</sequence>